<dbReference type="AlphaFoldDB" id="A0A934SU84"/>
<name>A0A934SU84_9BURK</name>
<dbReference type="PRINTS" id="PR00412">
    <property type="entry name" value="EPOXHYDRLASE"/>
</dbReference>
<keyword evidence="1 3" id="KW-0378">Hydrolase</keyword>
<sequence length="281" mass="31454">MLRIPGDGLDLHVEVAGNGPPVILLHGFPENGHSWRWQIAPLVEAGFSPWVPNLRGYPPSSVSPRQADYHLRHLVHDVAAIVKASGHARAHVVGHDWGGIIAWTFAGLCPQLLDRLVIMNAPHMALYSAKVWHTSQLLRSWYAAFFQLPLLPERVLAAGRFRIVREIFRRGPVRSSAFAQEDIERYVDCLSQPGALKAALDYYRENMRSDGMALAACARTEARTLVLWGERDPTLGIFLLSGLARYASHVRIHRIAGASHWVQNEAPEEVNRVMTAFLRET</sequence>
<evidence type="ECO:0000313" key="4">
    <source>
        <dbReference type="Proteomes" id="UP000622890"/>
    </source>
</evidence>
<dbReference type="EMBL" id="JAEPBG010000004">
    <property type="protein sequence ID" value="MBK4735276.1"/>
    <property type="molecule type" value="Genomic_DNA"/>
</dbReference>
<evidence type="ECO:0000256" key="1">
    <source>
        <dbReference type="ARBA" id="ARBA00022801"/>
    </source>
</evidence>
<dbReference type="Pfam" id="PF00561">
    <property type="entry name" value="Abhydrolase_1"/>
    <property type="match status" value="1"/>
</dbReference>
<gene>
    <name evidence="3" type="ORF">JJB74_11690</name>
</gene>
<organism evidence="3 4">
    <name type="scientific">Noviherbaspirillum pedocola</name>
    <dbReference type="NCBI Taxonomy" id="2801341"/>
    <lineage>
        <taxon>Bacteria</taxon>
        <taxon>Pseudomonadati</taxon>
        <taxon>Pseudomonadota</taxon>
        <taxon>Betaproteobacteria</taxon>
        <taxon>Burkholderiales</taxon>
        <taxon>Oxalobacteraceae</taxon>
        <taxon>Noviherbaspirillum</taxon>
    </lineage>
</organism>
<reference evidence="3" key="1">
    <citation type="submission" date="2021-01" db="EMBL/GenBank/DDBJ databases">
        <title>Genome sequence of strain Noviherbaspirillum sp. DKR-6.</title>
        <authorList>
            <person name="Chaudhary D.K."/>
        </authorList>
    </citation>
    <scope>NUCLEOTIDE SEQUENCE</scope>
    <source>
        <strain evidence="3">DKR-6</strain>
    </source>
</reference>
<dbReference type="GO" id="GO:0016787">
    <property type="term" value="F:hydrolase activity"/>
    <property type="evidence" value="ECO:0007669"/>
    <property type="project" value="UniProtKB-KW"/>
</dbReference>
<evidence type="ECO:0000313" key="3">
    <source>
        <dbReference type="EMBL" id="MBK4735276.1"/>
    </source>
</evidence>
<dbReference type="Proteomes" id="UP000622890">
    <property type="component" value="Unassembled WGS sequence"/>
</dbReference>
<comment type="caution">
    <text evidence="3">The sequence shown here is derived from an EMBL/GenBank/DDBJ whole genome shotgun (WGS) entry which is preliminary data.</text>
</comment>
<feature type="domain" description="AB hydrolase-1" evidence="2">
    <location>
        <begin position="20"/>
        <end position="266"/>
    </location>
</feature>
<dbReference type="InterPro" id="IPR000073">
    <property type="entry name" value="AB_hydrolase_1"/>
</dbReference>
<dbReference type="Gene3D" id="3.40.50.1820">
    <property type="entry name" value="alpha/beta hydrolase"/>
    <property type="match status" value="1"/>
</dbReference>
<accession>A0A934SU84</accession>
<dbReference type="PANTHER" id="PTHR43329">
    <property type="entry name" value="EPOXIDE HYDROLASE"/>
    <property type="match status" value="1"/>
</dbReference>
<protein>
    <submittedName>
        <fullName evidence="3">Alpha/beta hydrolase</fullName>
    </submittedName>
</protein>
<dbReference type="InterPro" id="IPR000639">
    <property type="entry name" value="Epox_hydrolase-like"/>
</dbReference>
<dbReference type="SUPFAM" id="SSF53474">
    <property type="entry name" value="alpha/beta-Hydrolases"/>
    <property type="match status" value="1"/>
</dbReference>
<keyword evidence="4" id="KW-1185">Reference proteome</keyword>
<dbReference type="RefSeq" id="WP_200592051.1">
    <property type="nucleotide sequence ID" value="NZ_JAEPBG010000004.1"/>
</dbReference>
<proteinExistence type="predicted"/>
<evidence type="ECO:0000259" key="2">
    <source>
        <dbReference type="Pfam" id="PF00561"/>
    </source>
</evidence>
<dbReference type="InterPro" id="IPR029058">
    <property type="entry name" value="AB_hydrolase_fold"/>
</dbReference>